<protein>
    <submittedName>
        <fullName evidence="1">Putative hydrolase of the HAD superfamily</fullName>
    </submittedName>
</protein>
<reference evidence="1 2" key="1">
    <citation type="submission" date="2020-08" db="EMBL/GenBank/DDBJ databases">
        <title>Genomic Encyclopedia of Type Strains, Phase IV (KMG-IV): sequencing the most valuable type-strain genomes for metagenomic binning, comparative biology and taxonomic classification.</title>
        <authorList>
            <person name="Goeker M."/>
        </authorList>
    </citation>
    <scope>NUCLEOTIDE SEQUENCE [LARGE SCALE GENOMIC DNA]</scope>
    <source>
        <strain evidence="1 2">DSM 15743</strain>
    </source>
</reference>
<evidence type="ECO:0000313" key="2">
    <source>
        <dbReference type="Proteomes" id="UP000519439"/>
    </source>
</evidence>
<comment type="caution">
    <text evidence="1">The sequence shown here is derived from an EMBL/GenBank/DDBJ whole genome shotgun (WGS) entry which is preliminary data.</text>
</comment>
<name>A0A7W6IEY5_9HYPH</name>
<dbReference type="Proteomes" id="UP000519439">
    <property type="component" value="Unassembled WGS sequence"/>
</dbReference>
<keyword evidence="2" id="KW-1185">Reference proteome</keyword>
<keyword evidence="1" id="KW-0378">Hydrolase</keyword>
<dbReference type="InterPro" id="IPR036412">
    <property type="entry name" value="HAD-like_sf"/>
</dbReference>
<gene>
    <name evidence="1" type="ORF">GGR34_001889</name>
</gene>
<dbReference type="NCBIfam" id="TIGR01509">
    <property type="entry name" value="HAD-SF-IA-v3"/>
    <property type="match status" value="1"/>
</dbReference>
<dbReference type="SFLD" id="SFLDG01129">
    <property type="entry name" value="C1.5:_HAD__Beta-PGM__Phosphata"/>
    <property type="match status" value="1"/>
</dbReference>
<dbReference type="EMBL" id="JACIDC010000005">
    <property type="protein sequence ID" value="MBB4040238.1"/>
    <property type="molecule type" value="Genomic_DNA"/>
</dbReference>
<dbReference type="PANTHER" id="PTHR43611">
    <property type="entry name" value="ALPHA-D-GLUCOSE 1-PHOSPHATE PHOSPHATASE"/>
    <property type="match status" value="1"/>
</dbReference>
<dbReference type="SFLD" id="SFLDS00003">
    <property type="entry name" value="Haloacid_Dehalogenase"/>
    <property type="match status" value="1"/>
</dbReference>
<accession>A0A7W6IEY5</accession>
<dbReference type="InterPro" id="IPR023214">
    <property type="entry name" value="HAD_sf"/>
</dbReference>
<dbReference type="SUPFAM" id="SSF56784">
    <property type="entry name" value="HAD-like"/>
    <property type="match status" value="1"/>
</dbReference>
<dbReference type="InterPro" id="IPR006439">
    <property type="entry name" value="HAD-SF_hydro_IA"/>
</dbReference>
<dbReference type="PRINTS" id="PR00413">
    <property type="entry name" value="HADHALOGNASE"/>
</dbReference>
<sequence length="203" mass="22760">MPIRAIMVDVDGVLVRGRSDDGRHWSMSLEADLGISADDLHREFFAVYWDEIVIGRAALADRLRPVLRKIAPHLTAEQLIEYWFSRDARLDESLLADLIQLRSSGIQIHLATNQEHLRAKYLLDKLGLAKHVDSIQYSAQIGAKKPEPEFFRAVVARTGFNPSDILLIDDAARNVQGAKAMGWSAALWTNERPLHKILSDIGG</sequence>
<organism evidence="1 2">
    <name type="scientific">Microvirga flocculans</name>
    <dbReference type="NCBI Taxonomy" id="217168"/>
    <lineage>
        <taxon>Bacteria</taxon>
        <taxon>Pseudomonadati</taxon>
        <taxon>Pseudomonadota</taxon>
        <taxon>Alphaproteobacteria</taxon>
        <taxon>Hyphomicrobiales</taxon>
        <taxon>Methylobacteriaceae</taxon>
        <taxon>Microvirga</taxon>
    </lineage>
</organism>
<dbReference type="AlphaFoldDB" id="A0A7W6IEY5"/>
<proteinExistence type="predicted"/>
<dbReference type="Gene3D" id="3.40.50.1000">
    <property type="entry name" value="HAD superfamily/HAD-like"/>
    <property type="match status" value="1"/>
</dbReference>
<dbReference type="PANTHER" id="PTHR43611:SF3">
    <property type="entry name" value="FLAVIN MONONUCLEOTIDE HYDROLASE 1, CHLOROPLATIC"/>
    <property type="match status" value="1"/>
</dbReference>
<evidence type="ECO:0000313" key="1">
    <source>
        <dbReference type="EMBL" id="MBB4040238.1"/>
    </source>
</evidence>
<dbReference type="Pfam" id="PF00702">
    <property type="entry name" value="Hydrolase"/>
    <property type="match status" value="1"/>
</dbReference>
<dbReference type="NCBIfam" id="TIGR01549">
    <property type="entry name" value="HAD-SF-IA-v1"/>
    <property type="match status" value="1"/>
</dbReference>
<dbReference type="GO" id="GO:0016787">
    <property type="term" value="F:hydrolase activity"/>
    <property type="evidence" value="ECO:0007669"/>
    <property type="project" value="UniProtKB-KW"/>
</dbReference>